<dbReference type="RefSeq" id="XP_004181054.1">
    <property type="nucleotide sequence ID" value="XM_004181006.1"/>
</dbReference>
<evidence type="ECO:0000256" key="5">
    <source>
        <dbReference type="ARBA" id="ARBA00022927"/>
    </source>
</evidence>
<sequence>MDPNNLLQCFHATLSQDKSIRTNAEQQLKQYNKTPGFLGACLDIISSDQISADIKLSASLYFKNKITYGWPENSNNHTKNDLLDYAIDNDEKPIIREMLIQTLLKVSNSSTESHTSTSLLRILKTPLMIIISIDYSNKKWNDLLQFSLNLISNTNESDPQTINNAYIGLICLSEIFRTYRWTDNDARQDLEILILDYFPSLLNFANDFLLNDGKNLNNYQYGDMLKLIIKIYKFVTYIDLPFSLQKQESFINWANFFVKIIQLPLSNEILSISDVELRSKNSWCKCKKWSYANLFRLFQRYSTDSLTKKFEYNEFKDLYRSQFLPNLLKILFSQIENYNPNITNTTNWLSDESIYYIVSFIDQSIIDKKIWPLIKPNYNNIIQFIVFPILIPNESTLTTFEIDPQEYVHRNLELWDNDYSPDLATINLLTTAVTKRSKSTLEPTLQFIIEILKQNITPNGSLPLENAIKIESVLRMFSCIIDRLTNPKSPYYNQMEEFLKSFILPFFDSNYGFLKTRTCDIISKIGMLEFKDTSIIQIIYQGILKCLTSQGDDECLPAKLMSSLALQTFLQDVQFQSYLEPNVVDIMQILLNISNEFESDTISGVIQDFVEQFSKQLQPFGIDLMNNLVQQFLKLANELNDASNIDINNFVGSTEDLPDESDKQMAALGILSTTISILLSFENSPDIVKNLEIAFYPAAEFIMKNGIEDFYREVCEFFENSTFLLRTVSPVAWNFLQLINESLSSSDPNNTNDSSPTDSMIAFYLEDFMLIINNYLLYGQNELKTMQDYSNIIFKLYYVCSMTNINEDSTLDDLNILFDLSTKISFTLNDIIPCDLKEKILTDSINSIISEKDNLKKNVIFGVNSFNVIITNLISSPLQTLQFLSKKNVNNINFMELFFETWFTFYIPNYKRVFDIKLSLLALMSVIVNLSIGDIKTLSLDNVFLQILNVIIKLFENLPLAMQNLERQRKEFSLDDADFNTRFDDYEDEDEDDLKEDEADNLVIQNYLKELQEGTNGAGSEDSIKFVDGDLFNDNEDFEDLEEDPLSGSILDNTNVFEVFKQSNLQLQQSDNEKYQSILSTLTPENQPIFTRIMNNV</sequence>
<dbReference type="Proteomes" id="UP000002866">
    <property type="component" value="Chromosome 5"/>
</dbReference>
<dbReference type="AlphaFoldDB" id="I2H583"/>
<dbReference type="InParanoid" id="I2H583"/>
<dbReference type="GO" id="GO:0005829">
    <property type="term" value="C:cytosol"/>
    <property type="evidence" value="ECO:0007669"/>
    <property type="project" value="TreeGrafter"/>
</dbReference>
<dbReference type="Pfam" id="PF03810">
    <property type="entry name" value="IBN_N"/>
    <property type="match status" value="1"/>
</dbReference>
<dbReference type="PROSITE" id="PS50166">
    <property type="entry name" value="IMPORTIN_B_NT"/>
    <property type="match status" value="1"/>
</dbReference>
<dbReference type="GO" id="GO:0061608">
    <property type="term" value="F:nuclear import signal receptor activity"/>
    <property type="evidence" value="ECO:0007669"/>
    <property type="project" value="EnsemblFungi"/>
</dbReference>
<dbReference type="KEGG" id="tbl:TBLA_0E04830"/>
<dbReference type="InterPro" id="IPR011989">
    <property type="entry name" value="ARM-like"/>
</dbReference>
<keyword evidence="3" id="KW-0813">Transport</keyword>
<proteinExistence type="predicted"/>
<evidence type="ECO:0000313" key="9">
    <source>
        <dbReference type="Proteomes" id="UP000002866"/>
    </source>
</evidence>
<accession>I2H583</accession>
<dbReference type="STRING" id="1071380.I2H583"/>
<dbReference type="FunCoup" id="I2H583">
    <property type="interactions" value="1437"/>
</dbReference>
<dbReference type="SUPFAM" id="SSF48371">
    <property type="entry name" value="ARM repeat"/>
    <property type="match status" value="1"/>
</dbReference>
<dbReference type="Gene3D" id="1.25.10.10">
    <property type="entry name" value="Leucine-rich Repeat Variant"/>
    <property type="match status" value="1"/>
</dbReference>
<evidence type="ECO:0000256" key="1">
    <source>
        <dbReference type="ARBA" id="ARBA00004123"/>
    </source>
</evidence>
<dbReference type="OMA" id="KNFEYRS"/>
<dbReference type="HOGENOM" id="CLU_004196_0_0_1"/>
<dbReference type="GO" id="GO:0006606">
    <property type="term" value="P:protein import into nucleus"/>
    <property type="evidence" value="ECO:0007669"/>
    <property type="project" value="EnsemblFungi"/>
</dbReference>
<keyword evidence="4" id="KW-0963">Cytoplasm</keyword>
<evidence type="ECO:0000256" key="3">
    <source>
        <dbReference type="ARBA" id="ARBA00022448"/>
    </source>
</evidence>
<keyword evidence="6" id="KW-0539">Nucleus</keyword>
<dbReference type="InterPro" id="IPR001494">
    <property type="entry name" value="Importin-beta_N"/>
</dbReference>
<dbReference type="GO" id="GO:0031267">
    <property type="term" value="F:small GTPase binding"/>
    <property type="evidence" value="ECO:0007669"/>
    <property type="project" value="InterPro"/>
</dbReference>
<dbReference type="SMART" id="SM00913">
    <property type="entry name" value="IBN_N"/>
    <property type="match status" value="1"/>
</dbReference>
<feature type="domain" description="Importin N-terminal" evidence="7">
    <location>
        <begin position="24"/>
        <end position="105"/>
    </location>
</feature>
<evidence type="ECO:0000256" key="4">
    <source>
        <dbReference type="ARBA" id="ARBA00022490"/>
    </source>
</evidence>
<name>I2H583_HENB6</name>
<protein>
    <recommendedName>
        <fullName evidence="7">Importin N-terminal domain-containing protein</fullName>
    </recommendedName>
</protein>
<dbReference type="OrthoDB" id="760868at2759"/>
<organism evidence="8 9">
    <name type="scientific">Henningerozyma blattae (strain ATCC 34711 / CBS 6284 / DSM 70876 / NBRC 10599 / NRRL Y-10934 / UCD 77-7)</name>
    <name type="common">Yeast</name>
    <name type="synonym">Tetrapisispora blattae</name>
    <dbReference type="NCBI Taxonomy" id="1071380"/>
    <lineage>
        <taxon>Eukaryota</taxon>
        <taxon>Fungi</taxon>
        <taxon>Dikarya</taxon>
        <taxon>Ascomycota</taxon>
        <taxon>Saccharomycotina</taxon>
        <taxon>Saccharomycetes</taxon>
        <taxon>Saccharomycetales</taxon>
        <taxon>Saccharomycetaceae</taxon>
        <taxon>Henningerozyma</taxon>
    </lineage>
</organism>
<dbReference type="EMBL" id="HE806320">
    <property type="protein sequence ID" value="CCH61535.1"/>
    <property type="molecule type" value="Genomic_DNA"/>
</dbReference>
<evidence type="ECO:0000256" key="2">
    <source>
        <dbReference type="ARBA" id="ARBA00004496"/>
    </source>
</evidence>
<dbReference type="InterPro" id="IPR016024">
    <property type="entry name" value="ARM-type_fold"/>
</dbReference>
<dbReference type="GO" id="GO:0005635">
    <property type="term" value="C:nuclear envelope"/>
    <property type="evidence" value="ECO:0007669"/>
    <property type="project" value="TreeGrafter"/>
</dbReference>
<dbReference type="PANTHER" id="PTHR10997">
    <property type="entry name" value="IMPORTIN-7, 8, 11"/>
    <property type="match status" value="1"/>
</dbReference>
<dbReference type="GeneID" id="14496608"/>
<keyword evidence="9" id="KW-1185">Reference proteome</keyword>
<evidence type="ECO:0000313" key="8">
    <source>
        <dbReference type="EMBL" id="CCH61535.1"/>
    </source>
</evidence>
<gene>
    <name evidence="8" type="primary">TBLA0E04830</name>
    <name evidence="8" type="ORF">TBLA_0E04830</name>
</gene>
<comment type="subcellular location">
    <subcellularLocation>
        <location evidence="2">Cytoplasm</location>
    </subcellularLocation>
    <subcellularLocation>
        <location evidence="1">Nucleus</location>
    </subcellularLocation>
</comment>
<reference evidence="8 9" key="1">
    <citation type="journal article" date="2011" name="Proc. Natl. Acad. Sci. U.S.A.">
        <title>Evolutionary erosion of yeast sex chromosomes by mating-type switching accidents.</title>
        <authorList>
            <person name="Gordon J.L."/>
            <person name="Armisen D."/>
            <person name="Proux-Wera E."/>
            <person name="Oheigeartaigh S.S."/>
            <person name="Byrne K.P."/>
            <person name="Wolfe K.H."/>
        </authorList>
    </citation>
    <scope>NUCLEOTIDE SEQUENCE [LARGE SCALE GENOMIC DNA]</scope>
    <source>
        <strain evidence="9">ATCC 34711 / CBS 6284 / DSM 70876 / NBRC 10599 / NRRL Y-10934 / UCD 77-7</strain>
    </source>
</reference>
<evidence type="ECO:0000256" key="6">
    <source>
        <dbReference type="ARBA" id="ARBA00023242"/>
    </source>
</evidence>
<keyword evidence="5" id="KW-0653">Protein transport</keyword>
<dbReference type="PANTHER" id="PTHR10997:SF18">
    <property type="entry name" value="D-IMPORTIN 7_RANBP7"/>
    <property type="match status" value="1"/>
</dbReference>
<dbReference type="eggNOG" id="KOG1991">
    <property type="taxonomic scope" value="Eukaryota"/>
</dbReference>
<evidence type="ECO:0000259" key="7">
    <source>
        <dbReference type="PROSITE" id="PS50166"/>
    </source>
</evidence>